<keyword evidence="2" id="KW-1185">Reference proteome</keyword>
<dbReference type="Proteomes" id="UP001346869">
    <property type="component" value="Unassembled WGS sequence"/>
</dbReference>
<dbReference type="AlphaFoldDB" id="A0AAN7XT22"/>
<evidence type="ECO:0000313" key="1">
    <source>
        <dbReference type="EMBL" id="KAK5866887.1"/>
    </source>
</evidence>
<name>A0AAN7XT22_ELEMC</name>
<comment type="caution">
    <text evidence="1">The sequence shown here is derived from an EMBL/GenBank/DDBJ whole genome shotgun (WGS) entry which is preliminary data.</text>
</comment>
<gene>
    <name evidence="1" type="ORF">PBY51_011425</name>
</gene>
<accession>A0AAN7XT22</accession>
<proteinExistence type="predicted"/>
<reference evidence="1 2" key="1">
    <citation type="journal article" date="2023" name="Genes (Basel)">
        <title>Chromosome-Level Genome Assembly and Circadian Gene Repertoire of the Patagonia Blennie Eleginops maclovinus-The Closest Ancestral Proxy of Antarctic Cryonotothenioids.</title>
        <authorList>
            <person name="Cheng C.C."/>
            <person name="Rivera-Colon A.G."/>
            <person name="Minhas B.F."/>
            <person name="Wilson L."/>
            <person name="Rayamajhi N."/>
            <person name="Vargas-Chacoff L."/>
            <person name="Catchen J.M."/>
        </authorList>
    </citation>
    <scope>NUCLEOTIDE SEQUENCE [LARGE SCALE GENOMIC DNA]</scope>
    <source>
        <strain evidence="1">JMC-PN-2008</strain>
    </source>
</reference>
<reference evidence="1 2" key="2">
    <citation type="journal article" date="2023" name="Mol. Biol. Evol.">
        <title>Genomics of Secondarily Temperate Adaptation in the Only Non-Antarctic Icefish.</title>
        <authorList>
            <person name="Rivera-Colon A.G."/>
            <person name="Rayamajhi N."/>
            <person name="Minhas B.F."/>
            <person name="Madrigal G."/>
            <person name="Bilyk K.T."/>
            <person name="Yoon V."/>
            <person name="Hune M."/>
            <person name="Gregory S."/>
            <person name="Cheng C.H.C."/>
            <person name="Catchen J.M."/>
        </authorList>
    </citation>
    <scope>NUCLEOTIDE SEQUENCE [LARGE SCALE GENOMIC DNA]</scope>
    <source>
        <strain evidence="1">JMC-PN-2008</strain>
    </source>
</reference>
<organism evidence="1 2">
    <name type="scientific">Eleginops maclovinus</name>
    <name type="common">Patagonian blennie</name>
    <name type="synonym">Eleginus maclovinus</name>
    <dbReference type="NCBI Taxonomy" id="56733"/>
    <lineage>
        <taxon>Eukaryota</taxon>
        <taxon>Metazoa</taxon>
        <taxon>Chordata</taxon>
        <taxon>Craniata</taxon>
        <taxon>Vertebrata</taxon>
        <taxon>Euteleostomi</taxon>
        <taxon>Actinopterygii</taxon>
        <taxon>Neopterygii</taxon>
        <taxon>Teleostei</taxon>
        <taxon>Neoteleostei</taxon>
        <taxon>Acanthomorphata</taxon>
        <taxon>Eupercaria</taxon>
        <taxon>Perciformes</taxon>
        <taxon>Notothenioidei</taxon>
        <taxon>Eleginopidae</taxon>
        <taxon>Eleginops</taxon>
    </lineage>
</organism>
<evidence type="ECO:0000313" key="2">
    <source>
        <dbReference type="Proteomes" id="UP001346869"/>
    </source>
</evidence>
<sequence>MRGCVRLFVAADPPLCALFCAALQSLSSLCGARLLNGFKLEAFHWMHYAGQPIRGASAAVALETGAGWSGPVLMNC</sequence>
<protein>
    <submittedName>
        <fullName evidence="1">Uncharacterized protein</fullName>
    </submittedName>
</protein>
<dbReference type="EMBL" id="JAUZQC010000008">
    <property type="protein sequence ID" value="KAK5866887.1"/>
    <property type="molecule type" value="Genomic_DNA"/>
</dbReference>